<comment type="subcellular location">
    <subcellularLocation>
        <location evidence="1">Mitochondrion</location>
    </subcellularLocation>
</comment>
<sequence>MSSSSRLGLRARGLLSAGATGPARITPPFTNRTPTGLPSAAPFTTSQLRPSNKAHRAALEAYSPRVGAQYSPKVESARRMQGTGLLEATAGSLSMVLPGTFILPPLSKFPKTLGQKLRFIGYWLVLKLQEVVTNAALKYASKPSFFKRATFQPKRSALVPTAKALQRSMAEALAAGDKQTLNNICSRRLASPLLASIDARPRGRRYAWELVRYTNKLIYPSIKSHRLSPVSRDRHAPIIRQAIVAISSKQRRVVYDAADQVIPGSEKEMDVVEYLGIACIVDPKNNWHQSEWRIIGTVQPTTLESWLEEKELLQQNLTGQ</sequence>
<evidence type="ECO:0000256" key="4">
    <source>
        <dbReference type="SAM" id="MobiDB-lite"/>
    </source>
</evidence>
<keyword evidence="6" id="KW-1185">Reference proteome</keyword>
<dbReference type="SUPFAM" id="SSF54427">
    <property type="entry name" value="NTF2-like"/>
    <property type="match status" value="1"/>
</dbReference>
<organism evidence="5 6">
    <name type="scientific">Parachaetomium inaequale</name>
    <dbReference type="NCBI Taxonomy" id="2588326"/>
    <lineage>
        <taxon>Eukaryota</taxon>
        <taxon>Fungi</taxon>
        <taxon>Dikarya</taxon>
        <taxon>Ascomycota</taxon>
        <taxon>Pezizomycotina</taxon>
        <taxon>Sordariomycetes</taxon>
        <taxon>Sordariomycetidae</taxon>
        <taxon>Sordariales</taxon>
        <taxon>Chaetomiaceae</taxon>
        <taxon>Parachaetomium</taxon>
    </lineage>
</organism>
<evidence type="ECO:0000313" key="5">
    <source>
        <dbReference type="EMBL" id="KAK4040721.1"/>
    </source>
</evidence>
<dbReference type="AlphaFoldDB" id="A0AAN6PH11"/>
<evidence type="ECO:0000256" key="1">
    <source>
        <dbReference type="ARBA" id="ARBA00004173"/>
    </source>
</evidence>
<proteinExistence type="predicted"/>
<dbReference type="GO" id="GO:0005739">
    <property type="term" value="C:mitochondrion"/>
    <property type="evidence" value="ECO:0007669"/>
    <property type="project" value="UniProtKB-SubCell"/>
</dbReference>
<keyword evidence="2" id="KW-0809">Transit peptide</keyword>
<evidence type="ECO:0000313" key="6">
    <source>
        <dbReference type="Proteomes" id="UP001303115"/>
    </source>
</evidence>
<dbReference type="InterPro" id="IPR032710">
    <property type="entry name" value="NTF2-like_dom_sf"/>
</dbReference>
<dbReference type="Proteomes" id="UP001303115">
    <property type="component" value="Unassembled WGS sequence"/>
</dbReference>
<gene>
    <name evidence="5" type="ORF">C8A01DRAFT_46007</name>
</gene>
<comment type="caution">
    <text evidence="5">The sequence shown here is derived from an EMBL/GenBank/DDBJ whole genome shotgun (WGS) entry which is preliminary data.</text>
</comment>
<dbReference type="EMBL" id="MU854371">
    <property type="protein sequence ID" value="KAK4040721.1"/>
    <property type="molecule type" value="Genomic_DNA"/>
</dbReference>
<feature type="region of interest" description="Disordered" evidence="4">
    <location>
        <begin position="18"/>
        <end position="50"/>
    </location>
</feature>
<evidence type="ECO:0008006" key="7">
    <source>
        <dbReference type="Google" id="ProtNLM"/>
    </source>
</evidence>
<evidence type="ECO:0000256" key="3">
    <source>
        <dbReference type="ARBA" id="ARBA00023128"/>
    </source>
</evidence>
<name>A0AAN6PH11_9PEZI</name>
<dbReference type="PANTHER" id="PTHR28554:SF1">
    <property type="entry name" value="LARGE RIBOSOMAL SUBUNIT PROTEIN ML45"/>
    <property type="match status" value="1"/>
</dbReference>
<reference evidence="6" key="1">
    <citation type="journal article" date="2023" name="Mol. Phylogenet. Evol.">
        <title>Genome-scale phylogeny and comparative genomics of the fungal order Sordariales.</title>
        <authorList>
            <person name="Hensen N."/>
            <person name="Bonometti L."/>
            <person name="Westerberg I."/>
            <person name="Brannstrom I.O."/>
            <person name="Guillou S."/>
            <person name="Cros-Aarteil S."/>
            <person name="Calhoun S."/>
            <person name="Haridas S."/>
            <person name="Kuo A."/>
            <person name="Mondo S."/>
            <person name="Pangilinan J."/>
            <person name="Riley R."/>
            <person name="LaButti K."/>
            <person name="Andreopoulos B."/>
            <person name="Lipzen A."/>
            <person name="Chen C."/>
            <person name="Yan M."/>
            <person name="Daum C."/>
            <person name="Ng V."/>
            <person name="Clum A."/>
            <person name="Steindorff A."/>
            <person name="Ohm R.A."/>
            <person name="Martin F."/>
            <person name="Silar P."/>
            <person name="Natvig D.O."/>
            <person name="Lalanne C."/>
            <person name="Gautier V."/>
            <person name="Ament-Velasquez S.L."/>
            <person name="Kruys A."/>
            <person name="Hutchinson M.I."/>
            <person name="Powell A.J."/>
            <person name="Barry K."/>
            <person name="Miller A.N."/>
            <person name="Grigoriev I.V."/>
            <person name="Debuchy R."/>
            <person name="Gladieux P."/>
            <person name="Hiltunen Thoren M."/>
            <person name="Johannesson H."/>
        </authorList>
    </citation>
    <scope>NUCLEOTIDE SEQUENCE [LARGE SCALE GENOMIC DNA]</scope>
    <source>
        <strain evidence="6">CBS 284.82</strain>
    </source>
</reference>
<keyword evidence="3" id="KW-0496">Mitochondrion</keyword>
<protein>
    <recommendedName>
        <fullName evidence="7">Tim44-like domain-containing protein</fullName>
    </recommendedName>
</protein>
<dbReference type="InterPro" id="IPR051975">
    <property type="entry name" value="mtLSU_mL45"/>
</dbReference>
<dbReference type="PANTHER" id="PTHR28554">
    <property type="entry name" value="39S RIBOSOMAL PROTEIN L45, MITOCHONDRIAL"/>
    <property type="match status" value="1"/>
</dbReference>
<feature type="compositionally biased region" description="Polar residues" evidence="4">
    <location>
        <begin position="28"/>
        <end position="50"/>
    </location>
</feature>
<accession>A0AAN6PH11</accession>
<dbReference type="Gene3D" id="3.10.450.240">
    <property type="match status" value="1"/>
</dbReference>
<evidence type="ECO:0000256" key="2">
    <source>
        <dbReference type="ARBA" id="ARBA00022946"/>
    </source>
</evidence>